<protein>
    <submittedName>
        <fullName evidence="1">Uncharacterized protein</fullName>
    </submittedName>
</protein>
<comment type="caution">
    <text evidence="1">The sequence shown here is derived from an EMBL/GenBank/DDBJ whole genome shotgun (WGS) entry which is preliminary data.</text>
</comment>
<organism evidence="1 2">
    <name type="scientific">Neisseria sicca ATCC 29256</name>
    <dbReference type="NCBI Taxonomy" id="547045"/>
    <lineage>
        <taxon>Bacteria</taxon>
        <taxon>Pseudomonadati</taxon>
        <taxon>Pseudomonadota</taxon>
        <taxon>Betaproteobacteria</taxon>
        <taxon>Neisseriales</taxon>
        <taxon>Neisseriaceae</taxon>
        <taxon>Neisseria</taxon>
    </lineage>
</organism>
<keyword evidence="2" id="KW-1185">Reference proteome</keyword>
<evidence type="ECO:0000313" key="1">
    <source>
        <dbReference type="EMBL" id="EET44654.1"/>
    </source>
</evidence>
<dbReference type="EMBL" id="ACKO02000008">
    <property type="protein sequence ID" value="EET44654.1"/>
    <property type="molecule type" value="Genomic_DNA"/>
</dbReference>
<proteinExistence type="predicted"/>
<sequence length="46" mass="5596">MHPTIPQKAHILLFIKLFSIKFEFLKNDIQTQILCFSEEFRFLQQI</sequence>
<evidence type="ECO:0000313" key="2">
    <source>
        <dbReference type="Proteomes" id="UP000005365"/>
    </source>
</evidence>
<gene>
    <name evidence="1" type="ORF">NEISICOT_01616</name>
</gene>
<accession>C6M517</accession>
<dbReference type="AlphaFoldDB" id="C6M517"/>
<dbReference type="Proteomes" id="UP000005365">
    <property type="component" value="Unassembled WGS sequence"/>
</dbReference>
<reference evidence="1" key="1">
    <citation type="submission" date="2009-07" db="EMBL/GenBank/DDBJ databases">
        <authorList>
            <person name="Weinstock G."/>
            <person name="Sodergren E."/>
            <person name="Clifton S."/>
            <person name="Fulton L."/>
            <person name="Fulton B."/>
            <person name="Courtney L."/>
            <person name="Fronick C."/>
            <person name="Harrison M."/>
            <person name="Strong C."/>
            <person name="Farmer C."/>
            <person name="Delahaunty K."/>
            <person name="Markovic C."/>
            <person name="Hall O."/>
            <person name="Minx P."/>
            <person name="Tomlinson C."/>
            <person name="Mitreva M."/>
            <person name="Nelson J."/>
            <person name="Hou S."/>
            <person name="Wollam A."/>
            <person name="Pepin K.H."/>
            <person name="Johnson M."/>
            <person name="Bhonagiri V."/>
            <person name="Nash W.E."/>
            <person name="Warren W."/>
            <person name="Chinwalla A."/>
            <person name="Mardis E.R."/>
            <person name="Wilson R.K."/>
        </authorList>
    </citation>
    <scope>NUCLEOTIDE SEQUENCE [LARGE SCALE GENOMIC DNA]</scope>
    <source>
        <strain evidence="1">ATCC 29256</strain>
    </source>
</reference>
<name>C6M517_NEISI</name>